<protein>
    <submittedName>
        <fullName evidence="2">(apollo) hypothetical protein</fullName>
    </submittedName>
</protein>
<keyword evidence="1" id="KW-0175">Coiled coil</keyword>
<reference evidence="2" key="1">
    <citation type="submission" date="2021-04" db="EMBL/GenBank/DDBJ databases">
        <authorList>
            <person name="Tunstrom K."/>
        </authorList>
    </citation>
    <scope>NUCLEOTIDE SEQUENCE</scope>
</reference>
<accession>A0A8S3XCL2</accession>
<feature type="coiled-coil region" evidence="1">
    <location>
        <begin position="16"/>
        <end position="64"/>
    </location>
</feature>
<evidence type="ECO:0000313" key="2">
    <source>
        <dbReference type="EMBL" id="CAG5014914.1"/>
    </source>
</evidence>
<name>A0A8S3XCL2_PARAO</name>
<evidence type="ECO:0000256" key="1">
    <source>
        <dbReference type="SAM" id="Coils"/>
    </source>
</evidence>
<dbReference type="Proteomes" id="UP000691718">
    <property type="component" value="Unassembled WGS sequence"/>
</dbReference>
<gene>
    <name evidence="2" type="ORF">PAPOLLO_LOCUS16245</name>
</gene>
<keyword evidence="3" id="KW-1185">Reference proteome</keyword>
<dbReference type="OrthoDB" id="7478659at2759"/>
<dbReference type="EMBL" id="CAJQZP010001064">
    <property type="protein sequence ID" value="CAG5014914.1"/>
    <property type="molecule type" value="Genomic_DNA"/>
</dbReference>
<comment type="caution">
    <text evidence="2">The sequence shown here is derived from an EMBL/GenBank/DDBJ whole genome shotgun (WGS) entry which is preliminary data.</text>
</comment>
<dbReference type="AlphaFoldDB" id="A0A8S3XCL2"/>
<organism evidence="2 3">
    <name type="scientific">Parnassius apollo</name>
    <name type="common">Apollo butterfly</name>
    <name type="synonym">Papilio apollo</name>
    <dbReference type="NCBI Taxonomy" id="110799"/>
    <lineage>
        <taxon>Eukaryota</taxon>
        <taxon>Metazoa</taxon>
        <taxon>Ecdysozoa</taxon>
        <taxon>Arthropoda</taxon>
        <taxon>Hexapoda</taxon>
        <taxon>Insecta</taxon>
        <taxon>Pterygota</taxon>
        <taxon>Neoptera</taxon>
        <taxon>Endopterygota</taxon>
        <taxon>Lepidoptera</taxon>
        <taxon>Glossata</taxon>
        <taxon>Ditrysia</taxon>
        <taxon>Papilionoidea</taxon>
        <taxon>Papilionidae</taxon>
        <taxon>Parnassiinae</taxon>
        <taxon>Parnassini</taxon>
        <taxon>Parnassius</taxon>
        <taxon>Parnassius</taxon>
    </lineage>
</organism>
<proteinExistence type="predicted"/>
<sequence length="139" mass="16243">MLSKSEDYSTIKMCEMQEMKEEIKELKINLLSTQNELENTIIENNEYKREINKLKKEIEVLKKICQSPIIKSTFIKTFASTEEVLKLCPNLEVDTHDKNSQNICKASWKLIKDVTESEPPQNYITHMKYENSIITNGPK</sequence>
<evidence type="ECO:0000313" key="3">
    <source>
        <dbReference type="Proteomes" id="UP000691718"/>
    </source>
</evidence>